<dbReference type="GO" id="GO:0015934">
    <property type="term" value="C:large ribosomal subunit"/>
    <property type="evidence" value="ECO:0007669"/>
    <property type="project" value="InterPro"/>
</dbReference>
<keyword evidence="6" id="KW-1185">Reference proteome</keyword>
<reference evidence="5" key="1">
    <citation type="submission" date="2021-02" db="EMBL/GenBank/DDBJ databases">
        <title>First Annotated Genome of the Yellow-green Alga Tribonema minus.</title>
        <authorList>
            <person name="Mahan K.M."/>
        </authorList>
    </citation>
    <scope>NUCLEOTIDE SEQUENCE</scope>
    <source>
        <strain evidence="5">UTEX B ZZ1240</strain>
    </source>
</reference>
<dbReference type="Proteomes" id="UP000664859">
    <property type="component" value="Unassembled WGS sequence"/>
</dbReference>
<accession>A0A836CDD2</accession>
<feature type="compositionally biased region" description="Basic and acidic residues" evidence="4">
    <location>
        <begin position="29"/>
        <end position="51"/>
    </location>
</feature>
<evidence type="ECO:0000256" key="1">
    <source>
        <dbReference type="ARBA" id="ARBA00010618"/>
    </source>
</evidence>
<protein>
    <submittedName>
        <fullName evidence="5">Uncharacterized protein</fullName>
    </submittedName>
</protein>
<dbReference type="GO" id="GO:0006412">
    <property type="term" value="P:translation"/>
    <property type="evidence" value="ECO:0007669"/>
    <property type="project" value="InterPro"/>
</dbReference>
<dbReference type="GO" id="GO:0003735">
    <property type="term" value="F:structural constituent of ribosome"/>
    <property type="evidence" value="ECO:0007669"/>
    <property type="project" value="InterPro"/>
</dbReference>
<comment type="caution">
    <text evidence="5">The sequence shown here is derived from an EMBL/GenBank/DDBJ whole genome shotgun (WGS) entry which is preliminary data.</text>
</comment>
<gene>
    <name evidence="5" type="ORF">JKP88DRAFT_354681</name>
</gene>
<dbReference type="InterPro" id="IPR014722">
    <property type="entry name" value="Rib_uL2_dom2"/>
</dbReference>
<dbReference type="AlphaFoldDB" id="A0A836CDD2"/>
<feature type="compositionally biased region" description="Pro residues" evidence="4">
    <location>
        <begin position="52"/>
        <end position="63"/>
    </location>
</feature>
<dbReference type="EMBL" id="JAFCMP010000315">
    <property type="protein sequence ID" value="KAG5181557.1"/>
    <property type="molecule type" value="Genomic_DNA"/>
</dbReference>
<dbReference type="Pfam" id="PF16906">
    <property type="entry name" value="Ribosomal_L26"/>
    <property type="match status" value="1"/>
</dbReference>
<comment type="similarity">
    <text evidence="1">Belongs to the universal ribosomal protein uL24 family.</text>
</comment>
<organism evidence="5 6">
    <name type="scientific">Tribonema minus</name>
    <dbReference type="NCBI Taxonomy" id="303371"/>
    <lineage>
        <taxon>Eukaryota</taxon>
        <taxon>Sar</taxon>
        <taxon>Stramenopiles</taxon>
        <taxon>Ochrophyta</taxon>
        <taxon>PX clade</taxon>
        <taxon>Xanthophyceae</taxon>
        <taxon>Tribonematales</taxon>
        <taxon>Tribonemataceae</taxon>
        <taxon>Tribonema</taxon>
    </lineage>
</organism>
<dbReference type="InterPro" id="IPR005756">
    <property type="entry name" value="Ribosomal_uL24_euk/arc"/>
</dbReference>
<dbReference type="Gene3D" id="2.30.30.30">
    <property type="match status" value="1"/>
</dbReference>
<keyword evidence="2" id="KW-0689">Ribosomal protein</keyword>
<evidence type="ECO:0000256" key="4">
    <source>
        <dbReference type="SAM" id="MobiDB-lite"/>
    </source>
</evidence>
<sequence>MLSLPVRKQDEGGTAVQVGIQPSKVELTKLKLDKDRTALLDRGSARQEERSPPPPPPPPPPPTGGNEGGAQGAAAAAGAEWDELVVVEVDGDDGDSDIEMEE</sequence>
<evidence type="ECO:0000313" key="5">
    <source>
        <dbReference type="EMBL" id="KAG5181557.1"/>
    </source>
</evidence>
<proteinExistence type="inferred from homology"/>
<keyword evidence="3" id="KW-0687">Ribonucleoprotein</keyword>
<name>A0A836CDD2_9STRA</name>
<evidence type="ECO:0000313" key="6">
    <source>
        <dbReference type="Proteomes" id="UP000664859"/>
    </source>
</evidence>
<feature type="region of interest" description="Disordered" evidence="4">
    <location>
        <begin position="29"/>
        <end position="81"/>
    </location>
</feature>
<evidence type="ECO:0000256" key="3">
    <source>
        <dbReference type="ARBA" id="ARBA00023274"/>
    </source>
</evidence>
<evidence type="ECO:0000256" key="2">
    <source>
        <dbReference type="ARBA" id="ARBA00022980"/>
    </source>
</evidence>